<keyword evidence="1" id="KW-0175">Coiled coil</keyword>
<dbReference type="EMBL" id="CAJVCH010533983">
    <property type="protein sequence ID" value="CAG7824776.1"/>
    <property type="molecule type" value="Genomic_DNA"/>
</dbReference>
<evidence type="ECO:0000256" key="2">
    <source>
        <dbReference type="SAM" id="MobiDB-lite"/>
    </source>
</evidence>
<evidence type="ECO:0000256" key="1">
    <source>
        <dbReference type="SAM" id="Coils"/>
    </source>
</evidence>
<dbReference type="Proteomes" id="UP000708208">
    <property type="component" value="Unassembled WGS sequence"/>
</dbReference>
<name>A0A8J2L057_9HEXA</name>
<comment type="caution">
    <text evidence="3">The sequence shown here is derived from an EMBL/GenBank/DDBJ whole genome shotgun (WGS) entry which is preliminary data.</text>
</comment>
<accession>A0A8J2L057</accession>
<evidence type="ECO:0000313" key="4">
    <source>
        <dbReference type="Proteomes" id="UP000708208"/>
    </source>
</evidence>
<feature type="compositionally biased region" description="Basic and acidic residues" evidence="2">
    <location>
        <begin position="60"/>
        <end position="73"/>
    </location>
</feature>
<reference evidence="3" key="1">
    <citation type="submission" date="2021-06" db="EMBL/GenBank/DDBJ databases">
        <authorList>
            <person name="Hodson N. C."/>
            <person name="Mongue J. A."/>
            <person name="Jaron S. K."/>
        </authorList>
    </citation>
    <scope>NUCLEOTIDE SEQUENCE</scope>
</reference>
<feature type="compositionally biased region" description="Polar residues" evidence="2">
    <location>
        <begin position="1"/>
        <end position="10"/>
    </location>
</feature>
<gene>
    <name evidence="3" type="ORF">AFUS01_LOCUS34918</name>
</gene>
<protein>
    <submittedName>
        <fullName evidence="3">Uncharacterized protein</fullName>
    </submittedName>
</protein>
<feature type="region of interest" description="Disordered" evidence="2">
    <location>
        <begin position="42"/>
        <end position="84"/>
    </location>
</feature>
<keyword evidence="4" id="KW-1185">Reference proteome</keyword>
<feature type="coiled-coil region" evidence="1">
    <location>
        <begin position="98"/>
        <end position="145"/>
    </location>
</feature>
<proteinExistence type="predicted"/>
<evidence type="ECO:0000313" key="3">
    <source>
        <dbReference type="EMBL" id="CAG7824776.1"/>
    </source>
</evidence>
<feature type="region of interest" description="Disordered" evidence="2">
    <location>
        <begin position="1"/>
        <end position="27"/>
    </location>
</feature>
<sequence length="186" mass="21191">MENQDTPNIRRTSRITAGVPPNHHGDFVCLDKMGRKSQPSLTTQEIFDVGDNNESTSRSASDHASSKPAEFIRKSSSVRSHRTFTSTTSSCNTIRRMNLEAKLKVQKEINALADEEDELATSLARLEMKKKLQKLQREKNLVQQSFELEKSRLQEVAENIFETSSLRLSEKGLAEDYQEERIPIHE</sequence>
<organism evidence="3 4">
    <name type="scientific">Allacma fusca</name>
    <dbReference type="NCBI Taxonomy" id="39272"/>
    <lineage>
        <taxon>Eukaryota</taxon>
        <taxon>Metazoa</taxon>
        <taxon>Ecdysozoa</taxon>
        <taxon>Arthropoda</taxon>
        <taxon>Hexapoda</taxon>
        <taxon>Collembola</taxon>
        <taxon>Symphypleona</taxon>
        <taxon>Sminthuridae</taxon>
        <taxon>Allacma</taxon>
    </lineage>
</organism>
<dbReference type="AlphaFoldDB" id="A0A8J2L057"/>
<feature type="compositionally biased region" description="Low complexity" evidence="2">
    <location>
        <begin position="75"/>
        <end position="84"/>
    </location>
</feature>